<dbReference type="OrthoDB" id="1929822at2"/>
<dbReference type="EMBL" id="AQFT01000041">
    <property type="protein sequence ID" value="EMZ33018.1"/>
    <property type="molecule type" value="Genomic_DNA"/>
</dbReference>
<organism evidence="2 3">
    <name type="scientific">Eubacterium plexicaudatum ASF492</name>
    <dbReference type="NCBI Taxonomy" id="1235802"/>
    <lineage>
        <taxon>Bacteria</taxon>
        <taxon>Bacillati</taxon>
        <taxon>Bacillota</taxon>
        <taxon>Clostridia</taxon>
        <taxon>Eubacteriales</taxon>
        <taxon>Eubacteriaceae</taxon>
        <taxon>Eubacterium</taxon>
    </lineage>
</organism>
<evidence type="ECO:0008006" key="4">
    <source>
        <dbReference type="Google" id="ProtNLM"/>
    </source>
</evidence>
<reference evidence="2 3" key="1">
    <citation type="journal article" date="2014" name="Genome Announc.">
        <title>Draft genome sequences of the altered schaedler flora, a defined bacterial community from gnotobiotic mice.</title>
        <authorList>
            <person name="Wannemuehler M.J."/>
            <person name="Overstreet A.M."/>
            <person name="Ward D.V."/>
            <person name="Phillips G.J."/>
        </authorList>
    </citation>
    <scope>NUCLEOTIDE SEQUENCE [LARGE SCALE GENOMIC DNA]</scope>
    <source>
        <strain evidence="2 3">ASF492</strain>
    </source>
</reference>
<accession>N2B2T4</accession>
<dbReference type="STRING" id="1235802.C823_01436"/>
<dbReference type="PATRIC" id="fig|1235802.3.peg.1526"/>
<keyword evidence="1" id="KW-0812">Transmembrane</keyword>
<keyword evidence="1" id="KW-0472">Membrane</keyword>
<feature type="transmembrane region" description="Helical" evidence="1">
    <location>
        <begin position="30"/>
        <end position="47"/>
    </location>
</feature>
<protein>
    <recommendedName>
        <fullName evidence="4">Pro-sigmaK processing inhibitor BofA</fullName>
    </recommendedName>
</protein>
<dbReference type="Proteomes" id="UP000012589">
    <property type="component" value="Unassembled WGS sequence"/>
</dbReference>
<proteinExistence type="predicted"/>
<name>N2B2T4_9FIRM</name>
<dbReference type="Pfam" id="PF07441">
    <property type="entry name" value="BofA"/>
    <property type="match status" value="1"/>
</dbReference>
<evidence type="ECO:0000256" key="1">
    <source>
        <dbReference type="SAM" id="Phobius"/>
    </source>
</evidence>
<dbReference type="eggNOG" id="ENOG50335II">
    <property type="taxonomic scope" value="Bacteria"/>
</dbReference>
<dbReference type="InterPro" id="IPR010001">
    <property type="entry name" value="BofA"/>
</dbReference>
<comment type="caution">
    <text evidence="2">The sequence shown here is derived from an EMBL/GenBank/DDBJ whole genome shotgun (WGS) entry which is preliminary data.</text>
</comment>
<dbReference type="AlphaFoldDB" id="N2B2T4"/>
<dbReference type="HOGENOM" id="CLU_167355_1_0_9"/>
<feature type="transmembrane region" description="Helical" evidence="1">
    <location>
        <begin position="6"/>
        <end position="23"/>
    </location>
</feature>
<evidence type="ECO:0000313" key="3">
    <source>
        <dbReference type="Proteomes" id="UP000012589"/>
    </source>
</evidence>
<gene>
    <name evidence="2" type="ORF">C823_01436</name>
</gene>
<keyword evidence="3" id="KW-1185">Reference proteome</keyword>
<evidence type="ECO:0000313" key="2">
    <source>
        <dbReference type="EMBL" id="EMZ33018.1"/>
    </source>
</evidence>
<keyword evidence="1" id="KW-1133">Transmembrane helix</keyword>
<feature type="transmembrane region" description="Helical" evidence="1">
    <location>
        <begin position="67"/>
        <end position="89"/>
    </location>
</feature>
<sequence length="90" mass="9585">MEEKNVFIIMIGICGLVLLIGLLKQKAAIVLNIVVRTIVGCVGIILLNDFLQKQGIPVSAGLNPLNLLTIGSLGTSGFALIYGILFYTLL</sequence>